<keyword evidence="2" id="KW-0238">DNA-binding</keyword>
<gene>
    <name evidence="5" type="primary">kstR2_2</name>
    <name evidence="5" type="ORF">GALL_162390</name>
</gene>
<dbReference type="InterPro" id="IPR023772">
    <property type="entry name" value="DNA-bd_HTH_TetR-type_CS"/>
</dbReference>
<dbReference type="GO" id="GO:0003700">
    <property type="term" value="F:DNA-binding transcription factor activity"/>
    <property type="evidence" value="ECO:0007669"/>
    <property type="project" value="TreeGrafter"/>
</dbReference>
<keyword evidence="3" id="KW-0804">Transcription</keyword>
<evidence type="ECO:0000256" key="2">
    <source>
        <dbReference type="ARBA" id="ARBA00023125"/>
    </source>
</evidence>
<proteinExistence type="predicted"/>
<organism evidence="5">
    <name type="scientific">mine drainage metagenome</name>
    <dbReference type="NCBI Taxonomy" id="410659"/>
    <lineage>
        <taxon>unclassified sequences</taxon>
        <taxon>metagenomes</taxon>
        <taxon>ecological metagenomes</taxon>
    </lineage>
</organism>
<dbReference type="Pfam" id="PF17932">
    <property type="entry name" value="TetR_C_24"/>
    <property type="match status" value="1"/>
</dbReference>
<dbReference type="PROSITE" id="PS50977">
    <property type="entry name" value="HTH_TETR_2"/>
    <property type="match status" value="1"/>
</dbReference>
<evidence type="ECO:0000259" key="4">
    <source>
        <dbReference type="PROSITE" id="PS50977"/>
    </source>
</evidence>
<dbReference type="SUPFAM" id="SSF46689">
    <property type="entry name" value="Homeodomain-like"/>
    <property type="match status" value="1"/>
</dbReference>
<dbReference type="InterPro" id="IPR041490">
    <property type="entry name" value="KstR2_TetR_C"/>
</dbReference>
<dbReference type="GO" id="GO:0000976">
    <property type="term" value="F:transcription cis-regulatory region binding"/>
    <property type="evidence" value="ECO:0007669"/>
    <property type="project" value="TreeGrafter"/>
</dbReference>
<dbReference type="AlphaFoldDB" id="A0A1J5S009"/>
<reference evidence="5" key="1">
    <citation type="submission" date="2016-10" db="EMBL/GenBank/DDBJ databases">
        <title>Sequence of Gallionella enrichment culture.</title>
        <authorList>
            <person name="Poehlein A."/>
            <person name="Muehling M."/>
            <person name="Daniel R."/>
        </authorList>
    </citation>
    <scope>NUCLEOTIDE SEQUENCE</scope>
</reference>
<feature type="domain" description="HTH tetR-type" evidence="4">
    <location>
        <begin position="18"/>
        <end position="78"/>
    </location>
</feature>
<dbReference type="PANTHER" id="PTHR30055:SF234">
    <property type="entry name" value="HTH-TYPE TRANSCRIPTIONAL REGULATOR BETI"/>
    <property type="match status" value="1"/>
</dbReference>
<dbReference type="Gene3D" id="1.10.357.10">
    <property type="entry name" value="Tetracycline Repressor, domain 2"/>
    <property type="match status" value="1"/>
</dbReference>
<dbReference type="EMBL" id="MLJW01000081">
    <property type="protein sequence ID" value="OIR01737.1"/>
    <property type="molecule type" value="Genomic_DNA"/>
</dbReference>
<dbReference type="Pfam" id="PF00440">
    <property type="entry name" value="TetR_N"/>
    <property type="match status" value="1"/>
</dbReference>
<dbReference type="InterPro" id="IPR050109">
    <property type="entry name" value="HTH-type_TetR-like_transc_reg"/>
</dbReference>
<comment type="caution">
    <text evidence="5">The sequence shown here is derived from an EMBL/GenBank/DDBJ whole genome shotgun (WGS) entry which is preliminary data.</text>
</comment>
<dbReference type="PRINTS" id="PR00455">
    <property type="entry name" value="HTHTETR"/>
</dbReference>
<dbReference type="PANTHER" id="PTHR30055">
    <property type="entry name" value="HTH-TYPE TRANSCRIPTIONAL REGULATOR RUTR"/>
    <property type="match status" value="1"/>
</dbReference>
<keyword evidence="1" id="KW-0805">Transcription regulation</keyword>
<evidence type="ECO:0000256" key="1">
    <source>
        <dbReference type="ARBA" id="ARBA00023015"/>
    </source>
</evidence>
<dbReference type="SUPFAM" id="SSF48498">
    <property type="entry name" value="Tetracyclin repressor-like, C-terminal domain"/>
    <property type="match status" value="1"/>
</dbReference>
<sequence length="235" mass="26716">MASPGHVGSVVTDAKLIEERRGQILRAAVKLFSEDGYYTTTIQMIAREAGVSIGLIYQYFGDKDDILFLTLKMVLETYEHEIPLRLEGLTHPVERLAMAIWAYCGIVDRLREATVLAYRSTKSLRADRRNLIKDEEIRSNRLLEACLRECIAGGYMRAVNESLLVYQFVMFCHAWALKYWAFQGELTPAEYVSEGLKLLVEPFLTAKGKAALAAMRRSTGNFSHDKRARVRTKTK</sequence>
<dbReference type="Gene3D" id="1.10.10.60">
    <property type="entry name" value="Homeodomain-like"/>
    <property type="match status" value="1"/>
</dbReference>
<protein>
    <submittedName>
        <fullName evidence="5">HTH-type transcriptional repressor KstR2</fullName>
    </submittedName>
</protein>
<evidence type="ECO:0000256" key="3">
    <source>
        <dbReference type="ARBA" id="ARBA00023163"/>
    </source>
</evidence>
<dbReference type="InterPro" id="IPR036271">
    <property type="entry name" value="Tet_transcr_reg_TetR-rel_C_sf"/>
</dbReference>
<dbReference type="InterPro" id="IPR009057">
    <property type="entry name" value="Homeodomain-like_sf"/>
</dbReference>
<accession>A0A1J5S009</accession>
<dbReference type="PROSITE" id="PS01081">
    <property type="entry name" value="HTH_TETR_1"/>
    <property type="match status" value="1"/>
</dbReference>
<name>A0A1J5S009_9ZZZZ</name>
<evidence type="ECO:0000313" key="5">
    <source>
        <dbReference type="EMBL" id="OIR01737.1"/>
    </source>
</evidence>
<dbReference type="InterPro" id="IPR001647">
    <property type="entry name" value="HTH_TetR"/>
</dbReference>